<comment type="similarity">
    <text evidence="4">Belongs to the cytochrome P450 family.</text>
</comment>
<feature type="signal peptide" evidence="15">
    <location>
        <begin position="1"/>
        <end position="28"/>
    </location>
</feature>
<name>A0A8J6AU89_GALPY</name>
<evidence type="ECO:0000256" key="10">
    <source>
        <dbReference type="ARBA" id="ARBA00023002"/>
    </source>
</evidence>
<comment type="caution">
    <text evidence="16">The sequence shown here is derived from an EMBL/GenBank/DDBJ whole genome shotgun (WGS) entry which is preliminary data.</text>
</comment>
<dbReference type="SUPFAM" id="SSF48264">
    <property type="entry name" value="Cytochrome P450"/>
    <property type="match status" value="1"/>
</dbReference>
<dbReference type="InterPro" id="IPR002401">
    <property type="entry name" value="Cyt_P450_E_grp-I"/>
</dbReference>
<dbReference type="EMBL" id="JAGFMF010011406">
    <property type="protein sequence ID" value="KAG8523542.1"/>
    <property type="molecule type" value="Genomic_DNA"/>
</dbReference>
<evidence type="ECO:0000256" key="5">
    <source>
        <dbReference type="ARBA" id="ARBA00012109"/>
    </source>
</evidence>
<evidence type="ECO:0000256" key="3">
    <source>
        <dbReference type="ARBA" id="ARBA00004406"/>
    </source>
</evidence>
<organism evidence="16 17">
    <name type="scientific">Galemys pyrenaicus</name>
    <name type="common">Iberian desman</name>
    <name type="synonym">Pyrenean desman</name>
    <dbReference type="NCBI Taxonomy" id="202257"/>
    <lineage>
        <taxon>Eukaryota</taxon>
        <taxon>Metazoa</taxon>
        <taxon>Chordata</taxon>
        <taxon>Craniata</taxon>
        <taxon>Vertebrata</taxon>
        <taxon>Euteleostomi</taxon>
        <taxon>Mammalia</taxon>
        <taxon>Eutheria</taxon>
        <taxon>Laurasiatheria</taxon>
        <taxon>Eulipotyphla</taxon>
        <taxon>Talpidae</taxon>
        <taxon>Galemys</taxon>
    </lineage>
</organism>
<keyword evidence="11 14" id="KW-0408">Iron</keyword>
<keyword evidence="10" id="KW-0560">Oxidoreductase</keyword>
<dbReference type="GO" id="GO:0016712">
    <property type="term" value="F:oxidoreductase activity, acting on paired donors, with incorporation or reduction of molecular oxygen, reduced flavin or flavoprotein as one donor, and incorporation of one atom of oxygen"/>
    <property type="evidence" value="ECO:0007669"/>
    <property type="project" value="UniProtKB-EC"/>
</dbReference>
<evidence type="ECO:0000256" key="2">
    <source>
        <dbReference type="ARBA" id="ARBA00004174"/>
    </source>
</evidence>
<keyword evidence="15" id="KW-0732">Signal</keyword>
<evidence type="ECO:0000256" key="11">
    <source>
        <dbReference type="ARBA" id="ARBA00023004"/>
    </source>
</evidence>
<dbReference type="EC" id="1.14.14.1" evidence="5"/>
<dbReference type="GO" id="GO:0006082">
    <property type="term" value="P:organic acid metabolic process"/>
    <property type="evidence" value="ECO:0007669"/>
    <property type="project" value="TreeGrafter"/>
</dbReference>
<keyword evidence="12" id="KW-0503">Monooxygenase</keyword>
<evidence type="ECO:0000256" key="13">
    <source>
        <dbReference type="ARBA" id="ARBA00023136"/>
    </source>
</evidence>
<evidence type="ECO:0000256" key="4">
    <source>
        <dbReference type="ARBA" id="ARBA00010617"/>
    </source>
</evidence>
<dbReference type="OrthoDB" id="1103324at2759"/>
<dbReference type="GO" id="GO:0005506">
    <property type="term" value="F:iron ion binding"/>
    <property type="evidence" value="ECO:0007669"/>
    <property type="project" value="InterPro"/>
</dbReference>
<evidence type="ECO:0000256" key="9">
    <source>
        <dbReference type="ARBA" id="ARBA00022848"/>
    </source>
</evidence>
<dbReference type="GO" id="GO:0005789">
    <property type="term" value="C:endoplasmic reticulum membrane"/>
    <property type="evidence" value="ECO:0007669"/>
    <property type="project" value="UniProtKB-SubCell"/>
</dbReference>
<comment type="subcellular location">
    <subcellularLocation>
        <location evidence="3">Endoplasmic reticulum membrane</location>
        <topology evidence="3">Peripheral membrane protein</topology>
    </subcellularLocation>
    <subcellularLocation>
        <location evidence="2">Microsome membrane</location>
        <topology evidence="2">Peripheral membrane protein</topology>
    </subcellularLocation>
</comment>
<evidence type="ECO:0000256" key="12">
    <source>
        <dbReference type="ARBA" id="ARBA00023033"/>
    </source>
</evidence>
<keyword evidence="13" id="KW-0472">Membrane</keyword>
<evidence type="ECO:0000256" key="6">
    <source>
        <dbReference type="ARBA" id="ARBA00022617"/>
    </source>
</evidence>
<accession>A0A8J6AU89</accession>
<evidence type="ECO:0000313" key="17">
    <source>
        <dbReference type="Proteomes" id="UP000700334"/>
    </source>
</evidence>
<keyword evidence="8" id="KW-0256">Endoplasmic reticulum</keyword>
<dbReference type="InterPro" id="IPR001128">
    <property type="entry name" value="Cyt_P450"/>
</dbReference>
<dbReference type="PANTHER" id="PTHR24300">
    <property type="entry name" value="CYTOCHROME P450 508A4-RELATED"/>
    <property type="match status" value="1"/>
</dbReference>
<evidence type="ECO:0000313" key="16">
    <source>
        <dbReference type="EMBL" id="KAG8523542.1"/>
    </source>
</evidence>
<evidence type="ECO:0000256" key="1">
    <source>
        <dbReference type="ARBA" id="ARBA00001971"/>
    </source>
</evidence>
<reference evidence="16" key="1">
    <citation type="journal article" date="2021" name="Evol. Appl.">
        <title>The genome of the Pyrenean desman and the effects of bottlenecks and inbreeding on the genomic landscape of an endangered species.</title>
        <authorList>
            <person name="Escoda L."/>
            <person name="Castresana J."/>
        </authorList>
    </citation>
    <scope>NUCLEOTIDE SEQUENCE</scope>
    <source>
        <strain evidence="16">IBE-C5619</strain>
    </source>
</reference>
<feature type="chain" id="PRO_5035293397" description="unspecific monooxygenase" evidence="15">
    <location>
        <begin position="29"/>
        <end position="562"/>
    </location>
</feature>
<dbReference type="PANTHER" id="PTHR24300:SF400">
    <property type="entry name" value="CYTOCHROME P450 2C9"/>
    <property type="match status" value="1"/>
</dbReference>
<proteinExistence type="inferred from homology"/>
<evidence type="ECO:0000256" key="8">
    <source>
        <dbReference type="ARBA" id="ARBA00022824"/>
    </source>
</evidence>
<sequence>SIIMELFMVLAFCLSCLILLFLRNQNSAKGRLPPGPPPLPILGNLLQINTGNISKSLSKLAEEYGPVFTLYLGMKPIVVLHGYEVVKEALIDNGEAFSGRGSVPVFDNVLKRFGMLLFGGMCTGVIFSNGETWKQTWRFSLMVLRNMGMGKRTIEDRIQEEALCLVEALKKTNASPCDPTFLLGCAPCNVICSIIFQNRFQYETTSTTLRYALLLLLKLPEVAGRTTAKAQKEIERVIGRHRSPCMQDKSHMPYMDALVHERYIDLAPNSLPHAVTENIKFREFLISKGTDVLVSMTSVLHDGKEIPNPKTFDPGHFLDKSDNFKKSDYFIPFSAGKQTSFRICIGEGLAHMELFLFLTTILQHFTLKPLVDLNDIDTTQFSASSLSDEKAAAALHSNGCWPRIKKEMVRVMLYPEVGCTLSWPPGPGRPPRAGCAAPVGGRRTVRGLSHGAARWPSTWSPLACLGKRDCFCVGQTDGLKGPSLCWRAEGAHRLFASPFSLKTASEGGKLLPDPMPLPISENTLRTCVPISVSLLVRTVFSNGKIKGDAGLLYHGPAEFGDG</sequence>
<gene>
    <name evidence="16" type="ORF">J0S82_012154</name>
</gene>
<evidence type="ECO:0000256" key="15">
    <source>
        <dbReference type="SAM" id="SignalP"/>
    </source>
</evidence>
<comment type="cofactor">
    <cofactor evidence="1 14">
        <name>heme</name>
        <dbReference type="ChEBI" id="CHEBI:30413"/>
    </cofactor>
</comment>
<dbReference type="GO" id="GO:0020037">
    <property type="term" value="F:heme binding"/>
    <property type="evidence" value="ECO:0007669"/>
    <property type="project" value="InterPro"/>
</dbReference>
<keyword evidence="9" id="KW-0492">Microsome</keyword>
<dbReference type="Gene3D" id="1.10.630.10">
    <property type="entry name" value="Cytochrome P450"/>
    <property type="match status" value="2"/>
</dbReference>
<dbReference type="PRINTS" id="PR00463">
    <property type="entry name" value="EP450I"/>
</dbReference>
<dbReference type="GO" id="GO:0006805">
    <property type="term" value="P:xenobiotic metabolic process"/>
    <property type="evidence" value="ECO:0007669"/>
    <property type="project" value="TreeGrafter"/>
</dbReference>
<dbReference type="InterPro" id="IPR036396">
    <property type="entry name" value="Cyt_P450_sf"/>
</dbReference>
<evidence type="ECO:0000256" key="7">
    <source>
        <dbReference type="ARBA" id="ARBA00022723"/>
    </source>
</evidence>
<keyword evidence="6 14" id="KW-0349">Heme</keyword>
<dbReference type="InterPro" id="IPR050182">
    <property type="entry name" value="Cytochrome_P450_fam2"/>
</dbReference>
<dbReference type="Proteomes" id="UP000700334">
    <property type="component" value="Unassembled WGS sequence"/>
</dbReference>
<evidence type="ECO:0000256" key="14">
    <source>
        <dbReference type="PIRSR" id="PIRSR602401-1"/>
    </source>
</evidence>
<keyword evidence="17" id="KW-1185">Reference proteome</keyword>
<dbReference type="Pfam" id="PF00067">
    <property type="entry name" value="p450"/>
    <property type="match status" value="1"/>
</dbReference>
<protein>
    <recommendedName>
        <fullName evidence="5">unspecific monooxygenase</fullName>
        <ecNumber evidence="5">1.14.14.1</ecNumber>
    </recommendedName>
</protein>
<dbReference type="FunFam" id="1.10.630.10:FF:000238">
    <property type="entry name" value="Cytochrome P450 2A6"/>
    <property type="match status" value="2"/>
</dbReference>
<dbReference type="AlphaFoldDB" id="A0A8J6AU89"/>
<feature type="non-terminal residue" evidence="16">
    <location>
        <position position="1"/>
    </location>
</feature>
<feature type="binding site" description="axial binding residue" evidence="14">
    <location>
        <position position="344"/>
    </location>
    <ligand>
        <name>heme</name>
        <dbReference type="ChEBI" id="CHEBI:30413"/>
    </ligand>
    <ligandPart>
        <name>Fe</name>
        <dbReference type="ChEBI" id="CHEBI:18248"/>
    </ligandPart>
</feature>
<keyword evidence="7 14" id="KW-0479">Metal-binding</keyword>